<dbReference type="GO" id="GO:0016989">
    <property type="term" value="F:sigma factor antagonist activity"/>
    <property type="evidence" value="ECO:0007669"/>
    <property type="project" value="TreeGrafter"/>
</dbReference>
<evidence type="ECO:0000256" key="9">
    <source>
        <dbReference type="ARBA" id="ARBA00029829"/>
    </source>
</evidence>
<evidence type="ECO:0000256" key="4">
    <source>
        <dbReference type="ARBA" id="ARBA00022692"/>
    </source>
</evidence>
<feature type="transmembrane region" description="Helical" evidence="11">
    <location>
        <begin position="107"/>
        <end position="127"/>
    </location>
</feature>
<evidence type="ECO:0000256" key="10">
    <source>
        <dbReference type="ARBA" id="ARBA00030803"/>
    </source>
</evidence>
<dbReference type="PANTHER" id="PTHR37461:SF1">
    <property type="entry name" value="ANTI-SIGMA-K FACTOR RSKA"/>
    <property type="match status" value="1"/>
</dbReference>
<keyword evidence="6" id="KW-0805">Transcription regulation</keyword>
<evidence type="ECO:0000256" key="2">
    <source>
        <dbReference type="ARBA" id="ARBA00004236"/>
    </source>
</evidence>
<dbReference type="InterPro" id="IPR018764">
    <property type="entry name" value="RskA_C"/>
</dbReference>
<keyword evidence="3" id="KW-1003">Cell membrane</keyword>
<sequence length="232" mass="23624">MAATDHRTGDRDDVRDLLAAHALDAVDDVERARVERLLREDPEAAAESAGYAEAASRMAVAVAATPPPRLRASVLAEVSRTQQVAPAPPTRREAAADRRGGRGAVRLLAAACGVLLAGCVGLGAVVLGQDDGSPSLVAAGGFADGTAALLEVDGDYVVLGQGVAAPPAGRVYQLWSLGDDGVPVPEGFLEPEDGGFVGQLDDWRDGAVLAITEEPAGGSEQPTSDILATVAT</sequence>
<evidence type="ECO:0000313" key="14">
    <source>
        <dbReference type="Proteomes" id="UP000555552"/>
    </source>
</evidence>
<protein>
    <recommendedName>
        <fullName evidence="10">Regulator of SigK</fullName>
    </recommendedName>
    <alternativeName>
        <fullName evidence="9">Sigma-K anti-sigma factor RskA</fullName>
    </alternativeName>
</protein>
<feature type="domain" description="Anti-sigma K factor RskA C-terminal" evidence="12">
    <location>
        <begin position="59"/>
        <end position="223"/>
    </location>
</feature>
<evidence type="ECO:0000256" key="5">
    <source>
        <dbReference type="ARBA" id="ARBA00022989"/>
    </source>
</evidence>
<evidence type="ECO:0000256" key="3">
    <source>
        <dbReference type="ARBA" id="ARBA00022475"/>
    </source>
</evidence>
<dbReference type="RefSeq" id="WP_171202412.1">
    <property type="nucleotide sequence ID" value="NZ_BAAANP010000023.1"/>
</dbReference>
<dbReference type="Proteomes" id="UP000555552">
    <property type="component" value="Unassembled WGS sequence"/>
</dbReference>
<keyword evidence="4 11" id="KW-0812">Transmembrane</keyword>
<evidence type="ECO:0000313" key="13">
    <source>
        <dbReference type="EMBL" id="NNH22567.1"/>
    </source>
</evidence>
<organism evidence="13 14">
    <name type="scientific">Pseudokineococcus marinus</name>
    <dbReference type="NCBI Taxonomy" id="351215"/>
    <lineage>
        <taxon>Bacteria</taxon>
        <taxon>Bacillati</taxon>
        <taxon>Actinomycetota</taxon>
        <taxon>Actinomycetes</taxon>
        <taxon>Kineosporiales</taxon>
        <taxon>Kineosporiaceae</taxon>
        <taxon>Pseudokineococcus</taxon>
    </lineage>
</organism>
<comment type="subcellular location">
    <subcellularLocation>
        <location evidence="2">Cell membrane</location>
    </subcellularLocation>
    <subcellularLocation>
        <location evidence="1">Membrane</location>
        <topology evidence="1">Single-pass membrane protein</topology>
    </subcellularLocation>
</comment>
<dbReference type="PANTHER" id="PTHR37461">
    <property type="entry name" value="ANTI-SIGMA-K FACTOR RSKA"/>
    <property type="match status" value="1"/>
</dbReference>
<evidence type="ECO:0000256" key="7">
    <source>
        <dbReference type="ARBA" id="ARBA00023136"/>
    </source>
</evidence>
<dbReference type="InterPro" id="IPR041916">
    <property type="entry name" value="Anti_sigma_zinc_sf"/>
</dbReference>
<evidence type="ECO:0000256" key="1">
    <source>
        <dbReference type="ARBA" id="ARBA00004167"/>
    </source>
</evidence>
<gene>
    <name evidence="13" type="ORF">HLB09_05560</name>
</gene>
<keyword evidence="14" id="KW-1185">Reference proteome</keyword>
<proteinExistence type="predicted"/>
<name>A0A849BNE5_9ACTN</name>
<keyword evidence="5 11" id="KW-1133">Transmembrane helix</keyword>
<dbReference type="InterPro" id="IPR051474">
    <property type="entry name" value="Anti-sigma-K/W_factor"/>
</dbReference>
<evidence type="ECO:0000256" key="11">
    <source>
        <dbReference type="SAM" id="Phobius"/>
    </source>
</evidence>
<evidence type="ECO:0000259" key="12">
    <source>
        <dbReference type="Pfam" id="PF10099"/>
    </source>
</evidence>
<dbReference type="GO" id="GO:0006417">
    <property type="term" value="P:regulation of translation"/>
    <property type="evidence" value="ECO:0007669"/>
    <property type="project" value="TreeGrafter"/>
</dbReference>
<dbReference type="Gene3D" id="1.10.10.1320">
    <property type="entry name" value="Anti-sigma factor, zinc-finger domain"/>
    <property type="match status" value="1"/>
</dbReference>
<keyword evidence="7 11" id="KW-0472">Membrane</keyword>
<evidence type="ECO:0000256" key="6">
    <source>
        <dbReference type="ARBA" id="ARBA00023015"/>
    </source>
</evidence>
<accession>A0A849BNE5</accession>
<dbReference type="EMBL" id="JABEMA010000050">
    <property type="protein sequence ID" value="NNH22567.1"/>
    <property type="molecule type" value="Genomic_DNA"/>
</dbReference>
<dbReference type="Pfam" id="PF10099">
    <property type="entry name" value="RskA_C"/>
    <property type="match status" value="1"/>
</dbReference>
<dbReference type="AlphaFoldDB" id="A0A849BNE5"/>
<keyword evidence="8" id="KW-0804">Transcription</keyword>
<comment type="caution">
    <text evidence="13">The sequence shown here is derived from an EMBL/GenBank/DDBJ whole genome shotgun (WGS) entry which is preliminary data.</text>
</comment>
<dbReference type="GO" id="GO:0005886">
    <property type="term" value="C:plasma membrane"/>
    <property type="evidence" value="ECO:0007669"/>
    <property type="project" value="UniProtKB-SubCell"/>
</dbReference>
<evidence type="ECO:0000256" key="8">
    <source>
        <dbReference type="ARBA" id="ARBA00023163"/>
    </source>
</evidence>
<reference evidence="13 14" key="1">
    <citation type="submission" date="2020-05" db="EMBL/GenBank/DDBJ databases">
        <title>MicrobeNet Type strains.</title>
        <authorList>
            <person name="Nicholson A.C."/>
        </authorList>
    </citation>
    <scope>NUCLEOTIDE SEQUENCE [LARGE SCALE GENOMIC DNA]</scope>
    <source>
        <strain evidence="13 14">JCM 14547</strain>
    </source>
</reference>